<organism evidence="1">
    <name type="scientific">uncultured Pleomorphomonas sp</name>
    <dbReference type="NCBI Taxonomy" id="442121"/>
    <lineage>
        <taxon>Bacteria</taxon>
        <taxon>Pseudomonadati</taxon>
        <taxon>Pseudomonadota</taxon>
        <taxon>Alphaproteobacteria</taxon>
        <taxon>Hyphomicrobiales</taxon>
        <taxon>Pleomorphomonadaceae</taxon>
        <taxon>Pleomorphomonas</taxon>
        <taxon>environmental samples</taxon>
    </lineage>
</organism>
<evidence type="ECO:0000313" key="1">
    <source>
        <dbReference type="EMBL" id="SCM77711.1"/>
    </source>
</evidence>
<gene>
    <name evidence="1" type="ORF">KL86PLE_60026</name>
</gene>
<reference evidence="1" key="1">
    <citation type="submission" date="2016-08" db="EMBL/GenBank/DDBJ databases">
        <authorList>
            <person name="Seilhamer J.J."/>
        </authorList>
    </citation>
    <scope>NUCLEOTIDE SEQUENCE</scope>
    <source>
        <strain evidence="1">86</strain>
    </source>
</reference>
<name>A0A212LJI6_9HYPH</name>
<proteinExistence type="predicted"/>
<accession>A0A212LJI6</accession>
<sequence>MDDVVLDDPALRPVGADQSGLVGGRRRPRRGGMRQLEAANGDVVEVMLDGVEDRAAHVDLDQLGIRVRTLEIGPDGRRVFADLGIPDGTRPVGVLDRLGGAGPAVHLLAARRRLKHGGKVRRLVEAASVEIDLAEVLGQAVCGRHEPVATDLLRERVEPAEQGVGDDGPPDVALLASPVGDALGALDHHPLAPGRLVGDAPAVAQPAARRLDPLAIFAFVNDNGVARLRQRRGAVDGAQRHAGRTVAGVRAGDGDVIDVCHRCRSSVRGYAGRSPSQRADRFAPADAFLMDRKKFPIVFVTICRLYLDYFTSQSEERYFCNSYFRKSF</sequence>
<protein>
    <submittedName>
        <fullName evidence="1">Uncharacterized protein</fullName>
    </submittedName>
</protein>
<dbReference type="EMBL" id="FMJD01000010">
    <property type="protein sequence ID" value="SCM77711.1"/>
    <property type="molecule type" value="Genomic_DNA"/>
</dbReference>
<dbReference type="AlphaFoldDB" id="A0A212LJI6"/>